<organism evidence="2 3">
    <name type="scientific">Rossellomorea vietnamensis</name>
    <dbReference type="NCBI Taxonomy" id="218284"/>
    <lineage>
        <taxon>Bacteria</taxon>
        <taxon>Bacillati</taxon>
        <taxon>Bacillota</taxon>
        <taxon>Bacilli</taxon>
        <taxon>Bacillales</taxon>
        <taxon>Bacillaceae</taxon>
        <taxon>Rossellomorea</taxon>
    </lineage>
</organism>
<feature type="region of interest" description="Disordered" evidence="1">
    <location>
        <begin position="1"/>
        <end position="106"/>
    </location>
</feature>
<gene>
    <name evidence="2" type="ORF">FZC84_18415</name>
</gene>
<dbReference type="AlphaFoldDB" id="A0A5D4M8H4"/>
<dbReference type="Pfam" id="PF14153">
    <property type="entry name" value="Spore_coat_CotO"/>
    <property type="match status" value="1"/>
</dbReference>
<feature type="compositionally biased region" description="Basic and acidic residues" evidence="1">
    <location>
        <begin position="75"/>
        <end position="91"/>
    </location>
</feature>
<name>A0A5D4M8H4_9BACI</name>
<dbReference type="EMBL" id="VTEG01000018">
    <property type="protein sequence ID" value="TYR97653.1"/>
    <property type="molecule type" value="Genomic_DNA"/>
</dbReference>
<evidence type="ECO:0008006" key="4">
    <source>
        <dbReference type="Google" id="ProtNLM"/>
    </source>
</evidence>
<protein>
    <recommendedName>
        <fullName evidence="4">Spore coat protein CotO</fullName>
    </recommendedName>
</protein>
<reference evidence="2 3" key="1">
    <citation type="submission" date="2019-08" db="EMBL/GenBank/DDBJ databases">
        <title>Bacillus genomes from the desert of Cuatro Cienegas, Coahuila.</title>
        <authorList>
            <person name="Olmedo-Alvarez G."/>
        </authorList>
    </citation>
    <scope>NUCLEOTIDE SEQUENCE [LARGE SCALE GENOMIC DNA]</scope>
    <source>
        <strain evidence="2 3">CH128b_4D</strain>
    </source>
</reference>
<evidence type="ECO:0000313" key="3">
    <source>
        <dbReference type="Proteomes" id="UP000325182"/>
    </source>
</evidence>
<feature type="compositionally biased region" description="Basic and acidic residues" evidence="1">
    <location>
        <begin position="35"/>
        <end position="46"/>
    </location>
</feature>
<proteinExistence type="predicted"/>
<evidence type="ECO:0000256" key="1">
    <source>
        <dbReference type="SAM" id="MobiDB-lite"/>
    </source>
</evidence>
<sequence length="184" mass="21179">MKKNPENHKKTPLLYIQQPAFKESRANMQQSYSSKEARPKPLEKPSAEAGIKKPRKKKRSHFEEELGTLYGEEPAQEKAQQEAIDSLKSENSEPGDSNLEQKQKTYSFKPLKPFREMELDEKITYLSRYINGKAPFPCEFITEEDRYKGILLSAEGDTLVLKTFQGDEIDVKRKSLRAIKIIGL</sequence>
<feature type="compositionally biased region" description="Polar residues" evidence="1">
    <location>
        <begin position="92"/>
        <end position="106"/>
    </location>
</feature>
<evidence type="ECO:0000313" key="2">
    <source>
        <dbReference type="EMBL" id="TYR97653.1"/>
    </source>
</evidence>
<dbReference type="RefSeq" id="WP_148954835.1">
    <property type="nucleotide sequence ID" value="NZ_VTEG01000018.1"/>
</dbReference>
<accession>A0A5D4M8H4</accession>
<comment type="caution">
    <text evidence="2">The sequence shown here is derived from an EMBL/GenBank/DDBJ whole genome shotgun (WGS) entry which is preliminary data.</text>
</comment>
<dbReference type="Proteomes" id="UP000325182">
    <property type="component" value="Unassembled WGS sequence"/>
</dbReference>
<dbReference type="InterPro" id="IPR025439">
    <property type="entry name" value="Spore_coat_CotO"/>
</dbReference>